<gene>
    <name evidence="1" type="ORF">AB1Y20_004496</name>
</gene>
<dbReference type="Proteomes" id="UP001515480">
    <property type="component" value="Unassembled WGS sequence"/>
</dbReference>
<keyword evidence="2" id="KW-1185">Reference proteome</keyword>
<sequence>MLQPWLGLYARLPTPHCECSHRSCEAIFAEAGGEASLFRECEEDPYRKQCRVSCYDSRSMPSRSRSQHPPRCQLTSHSLVSALSAPSSVWVEDADFCNESLDSSSTCLGNRRWMPGQHISTGRQNSARREHCMPRYRTRKEACSVLAKSNITEVVLIGDSLLRHLYLALNLVFSGLTSYANGVRRGCRASDAFVDGPCGHATSNATWCGGVVKADFTDRRWYGGKMGHLPLIEVPQGRLILHGIGSHPVIRNASIDLNNSTVKKQSGLGTYSLWAYQSKQNFPAQRDFWWNSTCSKRQKVIGQAQGRSMGQVIWIPPHFKAAIGRYDDSNDRGIRFAEETANYFEHDCGGIPTLDFTEPTRAAAALLCRPKSCENNGEMTYQRQKDCKFVVRDTCEDASWITFDGYHWGAQINLLKAQLVLAYLAGD</sequence>
<evidence type="ECO:0000313" key="2">
    <source>
        <dbReference type="Proteomes" id="UP001515480"/>
    </source>
</evidence>
<reference evidence="1 2" key="1">
    <citation type="journal article" date="2024" name="Science">
        <title>Giant polyketide synthase enzymes in the biosynthesis of giant marine polyether toxins.</title>
        <authorList>
            <person name="Fallon T.R."/>
            <person name="Shende V.V."/>
            <person name="Wierzbicki I.H."/>
            <person name="Pendleton A.L."/>
            <person name="Watervoot N.F."/>
            <person name="Auber R.P."/>
            <person name="Gonzalez D.J."/>
            <person name="Wisecaver J.H."/>
            <person name="Moore B.S."/>
        </authorList>
    </citation>
    <scope>NUCLEOTIDE SEQUENCE [LARGE SCALE GENOMIC DNA]</scope>
    <source>
        <strain evidence="1 2">12B1</strain>
    </source>
</reference>
<protein>
    <submittedName>
        <fullName evidence="1">Uncharacterized protein</fullName>
    </submittedName>
</protein>
<proteinExistence type="predicted"/>
<name>A0AB34IYX2_PRYPA</name>
<evidence type="ECO:0000313" key="1">
    <source>
        <dbReference type="EMBL" id="KAL1508386.1"/>
    </source>
</evidence>
<accession>A0AB34IYX2</accession>
<comment type="caution">
    <text evidence="1">The sequence shown here is derived from an EMBL/GenBank/DDBJ whole genome shotgun (WGS) entry which is preliminary data.</text>
</comment>
<dbReference type="AlphaFoldDB" id="A0AB34IYX2"/>
<organism evidence="1 2">
    <name type="scientific">Prymnesium parvum</name>
    <name type="common">Toxic golden alga</name>
    <dbReference type="NCBI Taxonomy" id="97485"/>
    <lineage>
        <taxon>Eukaryota</taxon>
        <taxon>Haptista</taxon>
        <taxon>Haptophyta</taxon>
        <taxon>Prymnesiophyceae</taxon>
        <taxon>Prymnesiales</taxon>
        <taxon>Prymnesiaceae</taxon>
        <taxon>Prymnesium</taxon>
    </lineage>
</organism>
<dbReference type="EMBL" id="JBGBPQ010000016">
    <property type="protein sequence ID" value="KAL1508386.1"/>
    <property type="molecule type" value="Genomic_DNA"/>
</dbReference>